<dbReference type="AlphaFoldDB" id="A0AAD4MLS3"/>
<feature type="chain" id="PRO_5042121452" description="Carboxypeptidase regulatory-like domain-containing protein" evidence="1">
    <location>
        <begin position="24"/>
        <end position="175"/>
    </location>
</feature>
<organism evidence="2 3">
    <name type="scientific">Ditylenchus destructor</name>
    <dbReference type="NCBI Taxonomy" id="166010"/>
    <lineage>
        <taxon>Eukaryota</taxon>
        <taxon>Metazoa</taxon>
        <taxon>Ecdysozoa</taxon>
        <taxon>Nematoda</taxon>
        <taxon>Chromadorea</taxon>
        <taxon>Rhabditida</taxon>
        <taxon>Tylenchina</taxon>
        <taxon>Tylenchomorpha</taxon>
        <taxon>Sphaerularioidea</taxon>
        <taxon>Anguinidae</taxon>
        <taxon>Anguininae</taxon>
        <taxon>Ditylenchus</taxon>
    </lineage>
</organism>
<reference evidence="2" key="1">
    <citation type="submission" date="2022-01" db="EMBL/GenBank/DDBJ databases">
        <title>Genome Sequence Resource for Two Populations of Ditylenchus destructor, the Migratory Endoparasitic Phytonematode.</title>
        <authorList>
            <person name="Zhang H."/>
            <person name="Lin R."/>
            <person name="Xie B."/>
        </authorList>
    </citation>
    <scope>NUCLEOTIDE SEQUENCE</scope>
    <source>
        <strain evidence="2">BazhouSP</strain>
    </source>
</reference>
<comment type="caution">
    <text evidence="2">The sequence shown here is derived from an EMBL/GenBank/DDBJ whole genome shotgun (WGS) entry which is preliminary data.</text>
</comment>
<evidence type="ECO:0000256" key="1">
    <source>
        <dbReference type="SAM" id="SignalP"/>
    </source>
</evidence>
<proteinExistence type="predicted"/>
<accession>A0AAD4MLS3</accession>
<sequence length="175" mass="19719">MQYYLLSNPFIFVILIFMPVANGAGDEIRSEYYYNAFLENYTLTGTVYSQKTNKPAAGAVLDLGYYATMDSRDGRVTWNTVRRAPVNSDGSFKMENVKLRPTAGEGYIIRITYNGIDYEKPISPGSRNHIVDIENYHIPDLSTKDKVVHAASMVASKTKEMLRGAKAKDESNQRK</sequence>
<feature type="signal peptide" evidence="1">
    <location>
        <begin position="1"/>
        <end position="23"/>
    </location>
</feature>
<keyword evidence="1" id="KW-0732">Signal</keyword>
<evidence type="ECO:0000313" key="3">
    <source>
        <dbReference type="Proteomes" id="UP001201812"/>
    </source>
</evidence>
<dbReference type="EMBL" id="JAKKPZ010000184">
    <property type="protein sequence ID" value="KAI1699311.1"/>
    <property type="molecule type" value="Genomic_DNA"/>
</dbReference>
<dbReference type="Proteomes" id="UP001201812">
    <property type="component" value="Unassembled WGS sequence"/>
</dbReference>
<evidence type="ECO:0000313" key="2">
    <source>
        <dbReference type="EMBL" id="KAI1699311.1"/>
    </source>
</evidence>
<name>A0AAD4MLS3_9BILA</name>
<keyword evidence="3" id="KW-1185">Reference proteome</keyword>
<protein>
    <recommendedName>
        <fullName evidence="4">Carboxypeptidase regulatory-like domain-containing protein</fullName>
    </recommendedName>
</protein>
<gene>
    <name evidence="2" type="ORF">DdX_17399</name>
</gene>
<evidence type="ECO:0008006" key="4">
    <source>
        <dbReference type="Google" id="ProtNLM"/>
    </source>
</evidence>